<dbReference type="EMBL" id="JACMRX010000001">
    <property type="protein sequence ID" value="KAF7997172.1"/>
    <property type="molecule type" value="Genomic_DNA"/>
</dbReference>
<accession>A0A835CV75</accession>
<dbReference type="GO" id="GO:0005759">
    <property type="term" value="C:mitochondrial matrix"/>
    <property type="evidence" value="ECO:0007669"/>
    <property type="project" value="UniProtKB-SubCell"/>
</dbReference>
<dbReference type="PANTHER" id="PTHR12121">
    <property type="entry name" value="CARBON CATABOLITE REPRESSOR PROTEIN 4"/>
    <property type="match status" value="1"/>
</dbReference>
<dbReference type="InterPro" id="IPR050410">
    <property type="entry name" value="CCR4/nocturin_mRNA_transcr"/>
</dbReference>
<dbReference type="GO" id="GO:0000288">
    <property type="term" value="P:nuclear-transcribed mRNA catabolic process, deadenylation-dependent decay"/>
    <property type="evidence" value="ECO:0007669"/>
    <property type="project" value="TreeGrafter"/>
</dbReference>
<keyword evidence="17" id="KW-1185">Reference proteome</keyword>
<feature type="domain" description="2',5'-phosphodiesterase 12-like N-terminal" evidence="15">
    <location>
        <begin position="167"/>
        <end position="258"/>
    </location>
</feature>
<evidence type="ECO:0000256" key="9">
    <source>
        <dbReference type="ARBA" id="ARBA00022842"/>
    </source>
</evidence>
<keyword evidence="4" id="KW-0507">mRNA processing</keyword>
<reference evidence="16 17" key="1">
    <citation type="submission" date="2020-08" db="EMBL/GenBank/DDBJ databases">
        <title>Aphidius gifuensis genome sequencing and assembly.</title>
        <authorList>
            <person name="Du Z."/>
        </authorList>
    </citation>
    <scope>NUCLEOTIDE SEQUENCE [LARGE SCALE GENOMIC DNA]</scope>
    <source>
        <strain evidence="16">YNYX2018</strain>
        <tissue evidence="16">Adults</tissue>
    </source>
</reference>
<evidence type="ECO:0000256" key="11">
    <source>
        <dbReference type="ARBA" id="ARBA00023128"/>
    </source>
</evidence>
<evidence type="ECO:0000256" key="7">
    <source>
        <dbReference type="ARBA" id="ARBA00022801"/>
    </source>
</evidence>
<dbReference type="PANTHER" id="PTHR12121:SF37">
    <property type="entry name" value="2',5'-PHOSPHODIESTERASE 12"/>
    <property type="match status" value="1"/>
</dbReference>
<evidence type="ECO:0000259" key="14">
    <source>
        <dbReference type="Pfam" id="PF03372"/>
    </source>
</evidence>
<keyword evidence="10" id="KW-0809">Transit peptide</keyword>
<evidence type="ECO:0000313" key="16">
    <source>
        <dbReference type="EMBL" id="KAF7997172.1"/>
    </source>
</evidence>
<keyword evidence="5" id="KW-0540">Nuclease</keyword>
<dbReference type="FunFam" id="3.60.10.10:FF:000018">
    <property type="entry name" value="2',5'-phosphodiesterase 12"/>
    <property type="match status" value="1"/>
</dbReference>
<dbReference type="GO" id="GO:0006397">
    <property type="term" value="P:mRNA processing"/>
    <property type="evidence" value="ECO:0007669"/>
    <property type="project" value="UniProtKB-KW"/>
</dbReference>
<dbReference type="SUPFAM" id="SSF56219">
    <property type="entry name" value="DNase I-like"/>
    <property type="match status" value="1"/>
</dbReference>
<dbReference type="Pfam" id="PF03372">
    <property type="entry name" value="Exo_endo_phos"/>
    <property type="match status" value="1"/>
</dbReference>
<evidence type="ECO:0000256" key="10">
    <source>
        <dbReference type="ARBA" id="ARBA00022946"/>
    </source>
</evidence>
<evidence type="ECO:0000313" key="17">
    <source>
        <dbReference type="Proteomes" id="UP000639338"/>
    </source>
</evidence>
<evidence type="ECO:0000256" key="5">
    <source>
        <dbReference type="ARBA" id="ARBA00022722"/>
    </source>
</evidence>
<comment type="caution">
    <text evidence="16">The sequence shown here is derived from an EMBL/GenBank/DDBJ whole genome shotgun (WGS) entry which is preliminary data.</text>
</comment>
<dbReference type="Pfam" id="PF21171">
    <property type="entry name" value="PDE12-like_N"/>
    <property type="match status" value="1"/>
</dbReference>
<dbReference type="InterPro" id="IPR005135">
    <property type="entry name" value="Endo/exonuclease/phosphatase"/>
</dbReference>
<dbReference type="InterPro" id="IPR036691">
    <property type="entry name" value="Endo/exonu/phosph_ase_sf"/>
</dbReference>
<proteinExistence type="predicted"/>
<comment type="cofactor">
    <cofactor evidence="1">
        <name>Mg(2+)</name>
        <dbReference type="ChEBI" id="CHEBI:18420"/>
    </cofactor>
</comment>
<keyword evidence="11" id="KW-0496">Mitochondrion</keyword>
<evidence type="ECO:0000256" key="8">
    <source>
        <dbReference type="ARBA" id="ARBA00022839"/>
    </source>
</evidence>
<dbReference type="OrthoDB" id="412787at2759"/>
<evidence type="ECO:0000256" key="1">
    <source>
        <dbReference type="ARBA" id="ARBA00001946"/>
    </source>
</evidence>
<evidence type="ECO:0000256" key="12">
    <source>
        <dbReference type="ARBA" id="ARBA00072755"/>
    </source>
</evidence>
<dbReference type="InterPro" id="IPR048821">
    <property type="entry name" value="PDE12-like_N"/>
</dbReference>
<dbReference type="GO" id="GO:0046872">
    <property type="term" value="F:metal ion binding"/>
    <property type="evidence" value="ECO:0007669"/>
    <property type="project" value="UniProtKB-KW"/>
</dbReference>
<evidence type="ECO:0000259" key="15">
    <source>
        <dbReference type="Pfam" id="PF21171"/>
    </source>
</evidence>
<evidence type="ECO:0000256" key="3">
    <source>
        <dbReference type="ARBA" id="ARBA00022553"/>
    </source>
</evidence>
<dbReference type="GO" id="GO:0004535">
    <property type="term" value="F:poly(A)-specific ribonuclease activity"/>
    <property type="evidence" value="ECO:0007669"/>
    <property type="project" value="UniProtKB-ARBA"/>
</dbReference>
<keyword evidence="9" id="KW-0460">Magnesium</keyword>
<evidence type="ECO:0000256" key="4">
    <source>
        <dbReference type="ARBA" id="ARBA00022664"/>
    </source>
</evidence>
<comment type="subcellular location">
    <subcellularLocation>
        <location evidence="2">Mitochondrion matrix</location>
    </subcellularLocation>
</comment>
<name>A0A835CV75_APHGI</name>
<keyword evidence="7" id="KW-0378">Hydrolase</keyword>
<feature type="domain" description="Endonuclease/exonuclease/phosphatase" evidence="14">
    <location>
        <begin position="288"/>
        <end position="594"/>
    </location>
</feature>
<dbReference type="AlphaFoldDB" id="A0A835CV75"/>
<gene>
    <name evidence="16" type="ORF">HCN44_005449</name>
</gene>
<evidence type="ECO:0000256" key="13">
    <source>
        <dbReference type="ARBA" id="ARBA00083541"/>
    </source>
</evidence>
<evidence type="ECO:0000256" key="2">
    <source>
        <dbReference type="ARBA" id="ARBA00004305"/>
    </source>
</evidence>
<evidence type="ECO:0000256" key="6">
    <source>
        <dbReference type="ARBA" id="ARBA00022723"/>
    </source>
</evidence>
<sequence>MMTNVLIRNPFKSRINITLTSLKNIYKTLCIRENSLKSNFKMNEAFIRYDKGSETFDFTFRYVNPELHVDRQFNTVRKASESVKIFLTRLDTNIEKKIVNKKKKKQKKEPEYKFEENVDNVSAEKIILMKGDKKVELNEPCTSILDDPVDLKIHILGNDYIIKFNAPCIQSMELPQCLLAGFPAYPRVFESIYTDITKSKFTWYKTNSNDKKITWEEIAHGSIYTPTTNDIGSMLKLKCTPVNDKLDGPEIEVQSDSLVQAGPGHCPFEDRHNFTKDKLTGKNFRIISYNILANIYADSDYSRQVLFPYCPPYALNIDYRKLLIVKELIGYNSDIICLQEVDKKVYENDLIPSLSSLNYSGVFSTKGEMSEGLSVLYDNRRFEIIDSKCTVMSEEIDNNQTFKNIWDKITNDNAKKRFTDRNTSVLIVTLRSIDNPSEILVIGNTHLYFHPDADHIRLLQAFYALTLLQQTAENIKKINPNDSVSVMLCGDFNSTPVDGVYELVTKKNIPVDHKDWQSNKEQIIENTSLSLNLKLASACGTPEYTNFTVEFADCLDYIFYDTDKLQVTQIIPMPKKEELSLHGAIPSVVFPSDHVAIGANLKWSC</sequence>
<organism evidence="16 17">
    <name type="scientific">Aphidius gifuensis</name>
    <name type="common">Parasitoid wasp</name>
    <dbReference type="NCBI Taxonomy" id="684658"/>
    <lineage>
        <taxon>Eukaryota</taxon>
        <taxon>Metazoa</taxon>
        <taxon>Ecdysozoa</taxon>
        <taxon>Arthropoda</taxon>
        <taxon>Hexapoda</taxon>
        <taxon>Insecta</taxon>
        <taxon>Pterygota</taxon>
        <taxon>Neoptera</taxon>
        <taxon>Endopterygota</taxon>
        <taxon>Hymenoptera</taxon>
        <taxon>Apocrita</taxon>
        <taxon>Ichneumonoidea</taxon>
        <taxon>Braconidae</taxon>
        <taxon>Aphidiinae</taxon>
        <taxon>Aphidius</taxon>
    </lineage>
</organism>
<dbReference type="Proteomes" id="UP000639338">
    <property type="component" value="Unassembled WGS sequence"/>
</dbReference>
<keyword evidence="8" id="KW-0269">Exonuclease</keyword>
<keyword evidence="6" id="KW-0479">Metal-binding</keyword>
<keyword evidence="3" id="KW-0597">Phosphoprotein</keyword>
<protein>
    <recommendedName>
        <fullName evidence="12">2',5'-phosphodiesterase 12</fullName>
    </recommendedName>
    <alternativeName>
        <fullName evidence="13">Mitochondrial deadenylase</fullName>
    </alternativeName>
</protein>
<dbReference type="Gene3D" id="3.60.10.10">
    <property type="entry name" value="Endonuclease/exonuclease/phosphatase"/>
    <property type="match status" value="1"/>
</dbReference>